<feature type="transmembrane region" description="Helical" evidence="7">
    <location>
        <begin position="146"/>
        <end position="164"/>
    </location>
</feature>
<dbReference type="AlphaFoldDB" id="A0A556PMQ2"/>
<sequence>MENILMIKEWNLLRTVACLSVVLLHTTTQIGRSIGYPNIDSYYFLRILLTYATPTFIVLSEVILANKYNNRIPEGFFTKRIKLIIFPFIIFAVIDALVVNYISANGIDITQKIISNLTGNFIGYFILIIFQFYILHYLIIKFNISVLKLFPISIFVMYVHLWAIQQNFPFINEHATFFKLFFTAWGGYFTIAFLIGKEYQTIAKFLYKYRWLTVVLLFYIVMFLFASYEGGNTRVDSRRLDIFPLSVGVSLFVLAWGQKLANFNFINIISNYSLGIYLLHWQVQRIITPYLTNKLIDISPHIQIIVLFTLSVVISMLIIKLISFLPFGKYIVGNTRRTYVKV</sequence>
<dbReference type="PANTHER" id="PTHR40074">
    <property type="entry name" value="O-ACETYLTRANSFERASE WECH"/>
    <property type="match status" value="1"/>
</dbReference>
<feature type="transmembrane region" description="Helical" evidence="7">
    <location>
        <begin position="43"/>
        <end position="64"/>
    </location>
</feature>
<feature type="transmembrane region" description="Helical" evidence="7">
    <location>
        <begin position="207"/>
        <end position="228"/>
    </location>
</feature>
<gene>
    <name evidence="9" type="ORF">FPQ13_06310</name>
</gene>
<evidence type="ECO:0000256" key="1">
    <source>
        <dbReference type="ARBA" id="ARBA00004651"/>
    </source>
</evidence>
<dbReference type="GO" id="GO:0016413">
    <property type="term" value="F:O-acetyltransferase activity"/>
    <property type="evidence" value="ECO:0007669"/>
    <property type="project" value="TreeGrafter"/>
</dbReference>
<keyword evidence="4 7" id="KW-0812">Transmembrane</keyword>
<comment type="similarity">
    <text evidence="2">Belongs to the acyltransferase 3 family.</text>
</comment>
<feature type="transmembrane region" description="Helical" evidence="7">
    <location>
        <begin position="176"/>
        <end position="195"/>
    </location>
</feature>
<evidence type="ECO:0000256" key="2">
    <source>
        <dbReference type="ARBA" id="ARBA00007400"/>
    </source>
</evidence>
<feature type="transmembrane region" description="Helical" evidence="7">
    <location>
        <begin position="240"/>
        <end position="257"/>
    </location>
</feature>
<evidence type="ECO:0000313" key="9">
    <source>
        <dbReference type="EMBL" id="TSJ65661.1"/>
    </source>
</evidence>
<evidence type="ECO:0000256" key="3">
    <source>
        <dbReference type="ARBA" id="ARBA00022475"/>
    </source>
</evidence>
<comment type="subcellular location">
    <subcellularLocation>
        <location evidence="1">Cell membrane</location>
        <topology evidence="1">Multi-pass membrane protein</topology>
    </subcellularLocation>
</comment>
<evidence type="ECO:0000256" key="6">
    <source>
        <dbReference type="ARBA" id="ARBA00023136"/>
    </source>
</evidence>
<feature type="transmembrane region" description="Helical" evidence="7">
    <location>
        <begin position="84"/>
        <end position="102"/>
    </location>
</feature>
<keyword evidence="3" id="KW-1003">Cell membrane</keyword>
<keyword evidence="9" id="KW-0808">Transferase</keyword>
<evidence type="ECO:0000313" key="10">
    <source>
        <dbReference type="Proteomes" id="UP000316425"/>
    </source>
</evidence>
<accession>A0A556PMQ2</accession>
<dbReference type="InterPro" id="IPR002656">
    <property type="entry name" value="Acyl_transf_3_dom"/>
</dbReference>
<dbReference type="EMBL" id="VMHE01000008">
    <property type="protein sequence ID" value="TSJ65661.1"/>
    <property type="molecule type" value="Genomic_DNA"/>
</dbReference>
<name>A0A556PMQ2_9BACI</name>
<keyword evidence="6 7" id="KW-0472">Membrane</keyword>
<dbReference type="OrthoDB" id="65129at2"/>
<feature type="domain" description="Acyltransferase 3" evidence="8">
    <location>
        <begin position="8"/>
        <end position="319"/>
    </location>
</feature>
<evidence type="ECO:0000256" key="4">
    <source>
        <dbReference type="ARBA" id="ARBA00022692"/>
    </source>
</evidence>
<protein>
    <submittedName>
        <fullName evidence="9">Acyltransferase family protein</fullName>
    </submittedName>
</protein>
<dbReference type="GO" id="GO:0009246">
    <property type="term" value="P:enterobacterial common antigen biosynthetic process"/>
    <property type="evidence" value="ECO:0007669"/>
    <property type="project" value="TreeGrafter"/>
</dbReference>
<proteinExistence type="inferred from homology"/>
<keyword evidence="5 7" id="KW-1133">Transmembrane helix</keyword>
<evidence type="ECO:0000256" key="7">
    <source>
        <dbReference type="SAM" id="Phobius"/>
    </source>
</evidence>
<feature type="transmembrane region" description="Helical" evidence="7">
    <location>
        <begin position="122"/>
        <end position="139"/>
    </location>
</feature>
<dbReference type="PANTHER" id="PTHR40074:SF2">
    <property type="entry name" value="O-ACETYLTRANSFERASE WECH"/>
    <property type="match status" value="1"/>
</dbReference>
<feature type="transmembrane region" description="Helical" evidence="7">
    <location>
        <begin position="302"/>
        <end position="327"/>
    </location>
</feature>
<evidence type="ECO:0000256" key="5">
    <source>
        <dbReference type="ARBA" id="ARBA00022989"/>
    </source>
</evidence>
<organism evidence="9 10">
    <name type="scientific">Allobacillus salarius</name>
    <dbReference type="NCBI Taxonomy" id="1955272"/>
    <lineage>
        <taxon>Bacteria</taxon>
        <taxon>Bacillati</taxon>
        <taxon>Bacillota</taxon>
        <taxon>Bacilli</taxon>
        <taxon>Bacillales</taxon>
        <taxon>Bacillaceae</taxon>
        <taxon>Allobacillus</taxon>
    </lineage>
</organism>
<feature type="transmembrane region" description="Helical" evidence="7">
    <location>
        <begin position="264"/>
        <end position="282"/>
    </location>
</feature>
<reference evidence="9 10" key="1">
    <citation type="submission" date="2019-07" db="EMBL/GenBank/DDBJ databases">
        <title>Allobacillus sp. nov. SKP isolated from shrimp paste of Euphausiacea.</title>
        <authorList>
            <person name="Kanchanasin P."/>
            <person name="Tanasupawat S."/>
            <person name="Shi W."/>
            <person name="Wu L."/>
            <person name="Ma J."/>
        </authorList>
    </citation>
    <scope>NUCLEOTIDE SEQUENCE [LARGE SCALE GENOMIC DNA]</scope>
    <source>
        <strain evidence="9 10">SKP4-8</strain>
    </source>
</reference>
<dbReference type="GO" id="GO:0005886">
    <property type="term" value="C:plasma membrane"/>
    <property type="evidence" value="ECO:0007669"/>
    <property type="project" value="UniProtKB-SubCell"/>
</dbReference>
<feature type="transmembrane region" description="Helical" evidence="7">
    <location>
        <begin position="12"/>
        <end position="31"/>
    </location>
</feature>
<dbReference type="Pfam" id="PF01757">
    <property type="entry name" value="Acyl_transf_3"/>
    <property type="match status" value="1"/>
</dbReference>
<keyword evidence="10" id="KW-1185">Reference proteome</keyword>
<comment type="caution">
    <text evidence="9">The sequence shown here is derived from an EMBL/GenBank/DDBJ whole genome shotgun (WGS) entry which is preliminary data.</text>
</comment>
<evidence type="ECO:0000259" key="8">
    <source>
        <dbReference type="Pfam" id="PF01757"/>
    </source>
</evidence>
<dbReference type="Proteomes" id="UP000316425">
    <property type="component" value="Unassembled WGS sequence"/>
</dbReference>
<keyword evidence="9" id="KW-0012">Acyltransferase</keyword>